<dbReference type="RefSeq" id="WP_131152581.1">
    <property type="nucleotide sequence ID" value="NZ_SJTG01000007.1"/>
</dbReference>
<reference evidence="1 2" key="1">
    <citation type="submission" date="2019-02" db="EMBL/GenBank/DDBJ databases">
        <title>Dyella amyloliquefaciens sp. nov., isolated from forest soil.</title>
        <authorList>
            <person name="Gao Z.-H."/>
            <person name="Qiu L.-H."/>
        </authorList>
    </citation>
    <scope>NUCLEOTIDE SEQUENCE [LARGE SCALE GENOMIC DNA]</scope>
    <source>
        <strain evidence="1 2">KACC 12747</strain>
    </source>
</reference>
<proteinExistence type="predicted"/>
<dbReference type="AlphaFoldDB" id="A0A4R0YDS7"/>
<dbReference type="EMBL" id="SJTG01000007">
    <property type="protein sequence ID" value="TCI06154.1"/>
    <property type="molecule type" value="Genomic_DNA"/>
</dbReference>
<dbReference type="InterPro" id="IPR029068">
    <property type="entry name" value="Glyas_Bleomycin-R_OHBP_Dase"/>
</dbReference>
<evidence type="ECO:0008006" key="3">
    <source>
        <dbReference type="Google" id="ProtNLM"/>
    </source>
</evidence>
<gene>
    <name evidence="1" type="ORF">EZM97_35085</name>
</gene>
<evidence type="ECO:0000313" key="2">
    <source>
        <dbReference type="Proteomes" id="UP000291822"/>
    </source>
</evidence>
<organism evidence="1 2">
    <name type="scientific">Dyella soli</name>
    <dbReference type="NCBI Taxonomy" id="522319"/>
    <lineage>
        <taxon>Bacteria</taxon>
        <taxon>Pseudomonadati</taxon>
        <taxon>Pseudomonadota</taxon>
        <taxon>Gammaproteobacteria</taxon>
        <taxon>Lysobacterales</taxon>
        <taxon>Rhodanobacteraceae</taxon>
        <taxon>Dyella</taxon>
    </lineage>
</organism>
<dbReference type="Proteomes" id="UP000291822">
    <property type="component" value="Unassembled WGS sequence"/>
</dbReference>
<accession>A0A4R0YDS7</accession>
<evidence type="ECO:0000313" key="1">
    <source>
        <dbReference type="EMBL" id="TCI06154.1"/>
    </source>
</evidence>
<dbReference type="SUPFAM" id="SSF54593">
    <property type="entry name" value="Glyoxalase/Bleomycin resistance protein/Dihydroxybiphenyl dioxygenase"/>
    <property type="match status" value="1"/>
</dbReference>
<protein>
    <recommendedName>
        <fullName evidence="3">VOC domain-containing protein</fullName>
    </recommendedName>
</protein>
<sequence>MPVSISHIAWIVSHPGRTADLLAGVFENVRIVREAPDAEGHVETRVRIGNTWLVLVEGQGPASRNGDHVAFAVSKEEQLACARRLDELAVDYMMSREDSALYFSDYDNHVIELDTLPPVD</sequence>
<name>A0A4R0YDS7_9GAMM</name>
<dbReference type="Gene3D" id="3.10.180.10">
    <property type="entry name" value="2,3-Dihydroxybiphenyl 1,2-Dioxygenase, domain 1"/>
    <property type="match status" value="1"/>
</dbReference>
<comment type="caution">
    <text evidence="1">The sequence shown here is derived from an EMBL/GenBank/DDBJ whole genome shotgun (WGS) entry which is preliminary data.</text>
</comment>
<keyword evidence="2" id="KW-1185">Reference proteome</keyword>